<accession>A0A6I3KYC8</accession>
<evidence type="ECO:0000313" key="15">
    <source>
        <dbReference type="Proteomes" id="UP000432464"/>
    </source>
</evidence>
<evidence type="ECO:0000256" key="7">
    <source>
        <dbReference type="ARBA" id="ARBA00022798"/>
    </source>
</evidence>
<comment type="pathway">
    <text evidence="2">Lipid metabolism.</text>
</comment>
<name>A0A6I3KYC8_9NOCA</name>
<sequence length="476" mass="50712">MSQSDLFTWSMEQDPVLRSTIVTVLLLDTEPEWDRLVRIIDRGTRVVPKLRQRPVPVPFGLAPPRWADDPHFDVHWHLRRAALVQPADLATVLEFAGTEAMTAFDPVRPLWRVTLLSGMSDGGSALVLTLHHSLTDGIGGIRLATEILDFDRAGSDRGALPEIPVGPGGGLRDIAAWNWSVGVALARAGLSGVPALARRALSNPVRAVRDGVNLAASVARLVSPVTATLSPVMTGRGLGRHLMVLDVPADRLHRAAHAAGCTMNDAFLAAVLIGLRTYHGRLGTGVDHLRLTMPISLRRPDDPLGGNRITLVRFALPLDIPETADLMHALDTAIADERQEPAIPLSSAIAAALNRLPVAIVTSMLKHIDFLASDVPGSPIPLYFAGARIDRMYAFGPTIGSAFNITLTTHAGICCVGINTDTAAVPDPDLLRDCLATGFESVLRLAADGPTDRPPPEPAPSEHAPSELADGTADVS</sequence>
<dbReference type="EC" id="2.3.1.20" evidence="4"/>
<evidence type="ECO:0000259" key="12">
    <source>
        <dbReference type="Pfam" id="PF03007"/>
    </source>
</evidence>
<dbReference type="RefSeq" id="WP_154789540.1">
    <property type="nucleotide sequence ID" value="NZ_WMBB01000009.1"/>
</dbReference>
<dbReference type="InterPro" id="IPR009721">
    <property type="entry name" value="O-acyltransferase_WSD1_C"/>
</dbReference>
<evidence type="ECO:0000256" key="8">
    <source>
        <dbReference type="ARBA" id="ARBA00023098"/>
    </source>
</evidence>
<evidence type="ECO:0000256" key="2">
    <source>
        <dbReference type="ARBA" id="ARBA00005189"/>
    </source>
</evidence>
<evidence type="ECO:0000256" key="10">
    <source>
        <dbReference type="ARBA" id="ARBA00048109"/>
    </source>
</evidence>
<dbReference type="SUPFAM" id="SSF52777">
    <property type="entry name" value="CoA-dependent acyltransferases"/>
    <property type="match status" value="2"/>
</dbReference>
<protein>
    <recommendedName>
        <fullName evidence="4">diacylglycerol O-acyltransferase</fullName>
        <ecNumber evidence="4">2.3.1.20</ecNumber>
    </recommendedName>
</protein>
<dbReference type="InterPro" id="IPR045034">
    <property type="entry name" value="O-acyltransferase_WSD1-like"/>
</dbReference>
<dbReference type="UniPathway" id="UPA00282"/>
<dbReference type="GO" id="GO:0005886">
    <property type="term" value="C:plasma membrane"/>
    <property type="evidence" value="ECO:0007669"/>
    <property type="project" value="TreeGrafter"/>
</dbReference>
<keyword evidence="9" id="KW-0012">Acyltransferase</keyword>
<evidence type="ECO:0000256" key="3">
    <source>
        <dbReference type="ARBA" id="ARBA00009587"/>
    </source>
</evidence>
<dbReference type="PANTHER" id="PTHR31650:SF1">
    <property type="entry name" value="WAX ESTER SYNTHASE_DIACYLGLYCEROL ACYLTRANSFERASE 4-RELATED"/>
    <property type="match status" value="1"/>
</dbReference>
<evidence type="ECO:0000313" key="14">
    <source>
        <dbReference type="EMBL" id="MTE15112.1"/>
    </source>
</evidence>
<dbReference type="PANTHER" id="PTHR31650">
    <property type="entry name" value="O-ACYLTRANSFERASE (WSD1-LIKE) FAMILY PROTEIN"/>
    <property type="match status" value="1"/>
</dbReference>
<evidence type="ECO:0000256" key="4">
    <source>
        <dbReference type="ARBA" id="ARBA00013244"/>
    </source>
</evidence>
<dbReference type="Pfam" id="PF06974">
    <property type="entry name" value="WS_DGAT_C"/>
    <property type="match status" value="1"/>
</dbReference>
<evidence type="ECO:0000259" key="13">
    <source>
        <dbReference type="Pfam" id="PF06974"/>
    </source>
</evidence>
<keyword evidence="7" id="KW-0319">Glycerol metabolism</keyword>
<feature type="domain" description="O-acyltransferase WSD1 C-terminal" evidence="13">
    <location>
        <begin position="306"/>
        <end position="441"/>
    </location>
</feature>
<feature type="domain" description="O-acyltransferase WSD1-like N-terminal" evidence="12">
    <location>
        <begin position="1"/>
        <end position="266"/>
    </location>
</feature>
<comment type="catalytic activity">
    <reaction evidence="10">
        <text>an acyl-CoA + a 1,2-diacyl-sn-glycerol = a triacyl-sn-glycerol + CoA</text>
        <dbReference type="Rhea" id="RHEA:10868"/>
        <dbReference type="ChEBI" id="CHEBI:17815"/>
        <dbReference type="ChEBI" id="CHEBI:57287"/>
        <dbReference type="ChEBI" id="CHEBI:58342"/>
        <dbReference type="ChEBI" id="CHEBI:64615"/>
        <dbReference type="EC" id="2.3.1.20"/>
    </reaction>
</comment>
<organism evidence="14 15">
    <name type="scientific">Nocardia aurantiaca</name>
    <dbReference type="NCBI Taxonomy" id="2675850"/>
    <lineage>
        <taxon>Bacteria</taxon>
        <taxon>Bacillati</taxon>
        <taxon>Actinomycetota</taxon>
        <taxon>Actinomycetes</taxon>
        <taxon>Mycobacteriales</taxon>
        <taxon>Nocardiaceae</taxon>
        <taxon>Nocardia</taxon>
    </lineage>
</organism>
<evidence type="ECO:0000256" key="9">
    <source>
        <dbReference type="ARBA" id="ARBA00023315"/>
    </source>
</evidence>
<comment type="similarity">
    <text evidence="3">Belongs to the long-chain O-acyltransferase family.</text>
</comment>
<dbReference type="InterPro" id="IPR004255">
    <property type="entry name" value="O-acyltransferase_WSD1_N"/>
</dbReference>
<dbReference type="InterPro" id="IPR023213">
    <property type="entry name" value="CAT-like_dom_sf"/>
</dbReference>
<dbReference type="GO" id="GO:0071731">
    <property type="term" value="P:response to nitric oxide"/>
    <property type="evidence" value="ECO:0007669"/>
    <property type="project" value="TreeGrafter"/>
</dbReference>
<dbReference type="GO" id="GO:0006071">
    <property type="term" value="P:glycerol metabolic process"/>
    <property type="evidence" value="ECO:0007669"/>
    <property type="project" value="UniProtKB-KW"/>
</dbReference>
<evidence type="ECO:0000256" key="5">
    <source>
        <dbReference type="ARBA" id="ARBA00022516"/>
    </source>
</evidence>
<evidence type="ECO:0000256" key="1">
    <source>
        <dbReference type="ARBA" id="ARBA00004771"/>
    </source>
</evidence>
<keyword evidence="8" id="KW-0443">Lipid metabolism</keyword>
<comment type="caution">
    <text evidence="14">The sequence shown here is derived from an EMBL/GenBank/DDBJ whole genome shotgun (WGS) entry which is preliminary data.</text>
</comment>
<comment type="pathway">
    <text evidence="1">Glycerolipid metabolism; triacylglycerol biosynthesis.</text>
</comment>
<dbReference type="EMBL" id="WMBB01000009">
    <property type="protein sequence ID" value="MTE15112.1"/>
    <property type="molecule type" value="Genomic_DNA"/>
</dbReference>
<dbReference type="Proteomes" id="UP000432464">
    <property type="component" value="Unassembled WGS sequence"/>
</dbReference>
<feature type="region of interest" description="Disordered" evidence="11">
    <location>
        <begin position="446"/>
        <end position="476"/>
    </location>
</feature>
<dbReference type="Gene3D" id="3.30.559.30">
    <property type="entry name" value="Nonribosomal peptide synthetase, condensation domain"/>
    <property type="match status" value="1"/>
</dbReference>
<keyword evidence="15" id="KW-1185">Reference proteome</keyword>
<dbReference type="GO" id="GO:0051701">
    <property type="term" value="P:biological process involved in interaction with host"/>
    <property type="evidence" value="ECO:0007669"/>
    <property type="project" value="TreeGrafter"/>
</dbReference>
<gene>
    <name evidence="14" type="ORF">GLP40_20340</name>
</gene>
<keyword evidence="6" id="KW-0808">Transferase</keyword>
<dbReference type="Gene3D" id="3.30.559.10">
    <property type="entry name" value="Chloramphenicol acetyltransferase-like domain"/>
    <property type="match status" value="1"/>
</dbReference>
<reference evidence="14 15" key="1">
    <citation type="submission" date="2019-11" db="EMBL/GenBank/DDBJ databases">
        <title>Nocardia sp. nov. CT2-14 isolated from soil.</title>
        <authorList>
            <person name="Kanchanasin P."/>
            <person name="Tanasupawat S."/>
            <person name="Yuki M."/>
            <person name="Kudo T."/>
        </authorList>
    </citation>
    <scope>NUCLEOTIDE SEQUENCE [LARGE SCALE GENOMIC DNA]</scope>
    <source>
        <strain evidence="14 15">CT2-14</strain>
    </source>
</reference>
<dbReference type="Pfam" id="PF03007">
    <property type="entry name" value="WS_DGAT_cat"/>
    <property type="match status" value="1"/>
</dbReference>
<evidence type="ECO:0000256" key="11">
    <source>
        <dbReference type="SAM" id="MobiDB-lite"/>
    </source>
</evidence>
<dbReference type="GO" id="GO:0004144">
    <property type="term" value="F:diacylglycerol O-acyltransferase activity"/>
    <property type="evidence" value="ECO:0007669"/>
    <property type="project" value="UniProtKB-EC"/>
</dbReference>
<keyword evidence="5" id="KW-0444">Lipid biosynthesis</keyword>
<evidence type="ECO:0000256" key="6">
    <source>
        <dbReference type="ARBA" id="ARBA00022679"/>
    </source>
</evidence>
<dbReference type="GO" id="GO:0019432">
    <property type="term" value="P:triglyceride biosynthetic process"/>
    <property type="evidence" value="ECO:0007669"/>
    <property type="project" value="UniProtKB-UniPathway"/>
</dbReference>
<dbReference type="AlphaFoldDB" id="A0A6I3KYC8"/>
<proteinExistence type="inferred from homology"/>
<dbReference type="GO" id="GO:0001666">
    <property type="term" value="P:response to hypoxia"/>
    <property type="evidence" value="ECO:0007669"/>
    <property type="project" value="TreeGrafter"/>
</dbReference>